<feature type="region of interest" description="Disordered" evidence="11">
    <location>
        <begin position="1"/>
        <end position="26"/>
    </location>
</feature>
<keyword evidence="3" id="KW-0813">Transport</keyword>
<evidence type="ECO:0000256" key="2">
    <source>
        <dbReference type="ARBA" id="ARBA00008440"/>
    </source>
</evidence>
<feature type="transmembrane region" description="Helical" evidence="10">
    <location>
        <begin position="480"/>
        <end position="500"/>
    </location>
</feature>
<dbReference type="Pfam" id="PF22776">
    <property type="entry name" value="K_trans_C"/>
    <property type="match status" value="1"/>
</dbReference>
<gene>
    <name evidence="14" type="ORF">CXB51_004694</name>
</gene>
<comment type="similarity">
    <text evidence="2 10">Belongs to the HAK/KUP transporter (TC 2.A.72.3) family.</text>
</comment>
<keyword evidence="9 10" id="KW-0472">Membrane</keyword>
<evidence type="ECO:0000256" key="10">
    <source>
        <dbReference type="RuleBase" id="RU321113"/>
    </source>
</evidence>
<dbReference type="InterPro" id="IPR053951">
    <property type="entry name" value="K_trans_N"/>
</dbReference>
<keyword evidence="6 10" id="KW-0630">Potassium</keyword>
<dbReference type="Proteomes" id="UP000701853">
    <property type="component" value="Chromosome 2"/>
</dbReference>
<comment type="subcellular location">
    <subcellularLocation>
        <location evidence="1">Cell membrane</location>
        <topology evidence="1">Multi-pass membrane protein</topology>
    </subcellularLocation>
    <subcellularLocation>
        <location evidence="10">Membrane</location>
        <topology evidence="10">Multi-pass membrane protein</topology>
    </subcellularLocation>
</comment>
<evidence type="ECO:0000259" key="13">
    <source>
        <dbReference type="Pfam" id="PF22776"/>
    </source>
</evidence>
<name>A0A8J5Z8A0_9ROSI</name>
<feature type="transmembrane region" description="Helical" evidence="10">
    <location>
        <begin position="347"/>
        <end position="378"/>
    </location>
</feature>
<evidence type="ECO:0000256" key="4">
    <source>
        <dbReference type="ARBA" id="ARBA00022538"/>
    </source>
</evidence>
<dbReference type="GO" id="GO:0005886">
    <property type="term" value="C:plasma membrane"/>
    <property type="evidence" value="ECO:0007669"/>
    <property type="project" value="UniProtKB-SubCell"/>
</dbReference>
<evidence type="ECO:0000313" key="15">
    <source>
        <dbReference type="Proteomes" id="UP000701853"/>
    </source>
</evidence>
<keyword evidence="15" id="KW-1185">Reference proteome</keyword>
<comment type="function">
    <text evidence="10">Potassium transporter.</text>
</comment>
<dbReference type="OrthoDB" id="504708at2759"/>
<evidence type="ECO:0000256" key="8">
    <source>
        <dbReference type="ARBA" id="ARBA00023065"/>
    </source>
</evidence>
<feature type="compositionally biased region" description="Basic and acidic residues" evidence="11">
    <location>
        <begin position="1"/>
        <end position="19"/>
    </location>
</feature>
<dbReference type="PANTHER" id="PTHR30540">
    <property type="entry name" value="OSMOTIC STRESS POTASSIUM TRANSPORTER"/>
    <property type="match status" value="1"/>
</dbReference>
<feature type="domain" description="K+ potassium transporter integral membrane" evidence="12">
    <location>
        <begin position="59"/>
        <end position="124"/>
    </location>
</feature>
<evidence type="ECO:0000259" key="12">
    <source>
        <dbReference type="Pfam" id="PF02705"/>
    </source>
</evidence>
<evidence type="ECO:0000256" key="1">
    <source>
        <dbReference type="ARBA" id="ARBA00004651"/>
    </source>
</evidence>
<feature type="transmembrane region" description="Helical" evidence="10">
    <location>
        <begin position="288"/>
        <end position="316"/>
    </location>
</feature>
<proteinExistence type="inferred from homology"/>
<keyword evidence="4 10" id="KW-0633">Potassium transport</keyword>
<dbReference type="EMBL" id="JAHUZN010000002">
    <property type="protein sequence ID" value="KAG8501896.1"/>
    <property type="molecule type" value="Genomic_DNA"/>
</dbReference>
<dbReference type="InterPro" id="IPR003855">
    <property type="entry name" value="K+_transporter"/>
</dbReference>
<dbReference type="AlphaFoldDB" id="A0A8J5Z8A0"/>
<comment type="caution">
    <text evidence="14">The sequence shown here is derived from an EMBL/GenBank/DDBJ whole genome shotgun (WGS) entry which is preliminary data.</text>
</comment>
<dbReference type="Pfam" id="PF02705">
    <property type="entry name" value="K_trans"/>
    <property type="match status" value="2"/>
</dbReference>
<evidence type="ECO:0000256" key="9">
    <source>
        <dbReference type="ARBA" id="ARBA00023136"/>
    </source>
</evidence>
<accession>A0A8J5Z8A0</accession>
<feature type="transmembrane region" description="Helical" evidence="10">
    <location>
        <begin position="174"/>
        <end position="193"/>
    </location>
</feature>
<feature type="transmembrane region" description="Helical" evidence="10">
    <location>
        <begin position="453"/>
        <end position="474"/>
    </location>
</feature>
<reference evidence="14 15" key="1">
    <citation type="journal article" date="2021" name="bioRxiv">
        <title>The Gossypium anomalum genome as a resource for cotton improvement and evolutionary analysis of hybrid incompatibility.</title>
        <authorList>
            <person name="Grover C.E."/>
            <person name="Yuan D."/>
            <person name="Arick M.A."/>
            <person name="Miller E.R."/>
            <person name="Hu G."/>
            <person name="Peterson D.G."/>
            <person name="Wendel J.F."/>
            <person name="Udall J.A."/>
        </authorList>
    </citation>
    <scope>NUCLEOTIDE SEQUENCE [LARGE SCALE GENOMIC DNA]</scope>
    <source>
        <strain evidence="14">JFW-Udall</strain>
        <tissue evidence="14">Leaf</tissue>
    </source>
</reference>
<protein>
    <recommendedName>
        <fullName evidence="10">Potassium transporter</fullName>
    </recommendedName>
</protein>
<feature type="domain" description="K+ potassium transporter integral membrane" evidence="12">
    <location>
        <begin position="176"/>
        <end position="519"/>
    </location>
</feature>
<organism evidence="14 15">
    <name type="scientific">Gossypium anomalum</name>
    <dbReference type="NCBI Taxonomy" id="47600"/>
    <lineage>
        <taxon>Eukaryota</taxon>
        <taxon>Viridiplantae</taxon>
        <taxon>Streptophyta</taxon>
        <taxon>Embryophyta</taxon>
        <taxon>Tracheophyta</taxon>
        <taxon>Spermatophyta</taxon>
        <taxon>Magnoliopsida</taxon>
        <taxon>eudicotyledons</taxon>
        <taxon>Gunneridae</taxon>
        <taxon>Pentapetalae</taxon>
        <taxon>rosids</taxon>
        <taxon>malvids</taxon>
        <taxon>Malvales</taxon>
        <taxon>Malvaceae</taxon>
        <taxon>Malvoideae</taxon>
        <taxon>Gossypium</taxon>
    </lineage>
</organism>
<sequence length="714" mass="80267">MADKGDKETEITSDTEKKGPKQRKSSWGKLRHVDSLNLEAGRIFSAGKGLGSKATTLSLAFQSIGIVYGDLGTSPLYTFAGIFPESIGHLDNLHGALSLIPYCIILLPLVKYTFVVLNANDNGEVTPSPHVACLDCVNHDFYGYRRWDIDSIYISSFRRWWHPILGTRYLPSHLHQEAVVGFTVLILFTLFYAQKFGTDKVGFSFAPILTMWFLLLIGIGFYSLHAYRFGVLRAVNPYYVVHYFRRRGKEGWISLGGVVLSTTGTEAMFADLGHFSVRAIQSNFPPFWLFDIIFFLHIDLLLSFCFAVMPSILVAYCGQAEYLTEHPTDVVDTFYRSIPGPMYWPTFVIAVLASVIASQAMISGVFSIITQLLSLGCFPKVKVVHTSPKYEGQVYIPEINYILMIACILVTVGFKTTANIGHGYGIAVVAVMIITTGMLALIMLIIWRTNIFWVILFCGFYGIVGLVLFTSVLSKFVQGGFLPIVFAAFMMGIMGLWHYVHHKRYDFELRNNVSSEYMTQLAKDPRINRVPGMGLLCSELVHGIPPIFPHFVSNIPSIHSVLVFLSLKKLPVSKISEEERFLFRHVEPREYRMFHCIVRYGYMDIIGTNEELKEFIRKEYLIADGGATEQTTDDGRGGIVPAPNQGVEEEIGAADGVVYLLGEAHVKAKQNSSILKKISVDYVFTFLRNNFRQGEAQMMVSHTRLLRVGMTFEI</sequence>
<evidence type="ECO:0000256" key="5">
    <source>
        <dbReference type="ARBA" id="ARBA00022692"/>
    </source>
</evidence>
<comment type="caution">
    <text evidence="10">Lacks conserved residue(s) required for the propagation of feature annotation.</text>
</comment>
<dbReference type="NCBIfam" id="TIGR00794">
    <property type="entry name" value="kup"/>
    <property type="match status" value="1"/>
</dbReference>
<feature type="transmembrane region" description="Helical" evidence="10">
    <location>
        <begin position="424"/>
        <end position="446"/>
    </location>
</feature>
<evidence type="ECO:0000256" key="6">
    <source>
        <dbReference type="ARBA" id="ARBA00022958"/>
    </source>
</evidence>
<dbReference type="GO" id="GO:0015079">
    <property type="term" value="F:potassium ion transmembrane transporter activity"/>
    <property type="evidence" value="ECO:0007669"/>
    <property type="project" value="UniProtKB-UniRule"/>
</dbReference>
<keyword evidence="5 10" id="KW-0812">Transmembrane</keyword>
<evidence type="ECO:0000256" key="7">
    <source>
        <dbReference type="ARBA" id="ARBA00022989"/>
    </source>
</evidence>
<dbReference type="PANTHER" id="PTHR30540:SF94">
    <property type="entry name" value="POTASSIUM TRANSPORTER 5"/>
    <property type="match status" value="1"/>
</dbReference>
<evidence type="ECO:0000256" key="11">
    <source>
        <dbReference type="SAM" id="MobiDB-lite"/>
    </source>
</evidence>
<feature type="domain" description="K+ potassium transporter C-terminal" evidence="13">
    <location>
        <begin position="531"/>
        <end position="714"/>
    </location>
</feature>
<feature type="transmembrane region" description="Helical" evidence="10">
    <location>
        <begin position="399"/>
        <end position="418"/>
    </location>
</feature>
<keyword evidence="8 10" id="KW-0406">Ion transport</keyword>
<evidence type="ECO:0000256" key="3">
    <source>
        <dbReference type="ARBA" id="ARBA00022448"/>
    </source>
</evidence>
<feature type="transmembrane region" description="Helical" evidence="10">
    <location>
        <begin position="205"/>
        <end position="224"/>
    </location>
</feature>
<dbReference type="InterPro" id="IPR053952">
    <property type="entry name" value="K_trans_C"/>
</dbReference>
<keyword evidence="7 10" id="KW-1133">Transmembrane helix</keyword>
<evidence type="ECO:0000313" key="14">
    <source>
        <dbReference type="EMBL" id="KAG8501896.1"/>
    </source>
</evidence>